<comment type="caution">
    <text evidence="4">The sequence shown here is derived from an EMBL/GenBank/DDBJ whole genome shotgun (WGS) entry which is preliminary data.</text>
</comment>
<evidence type="ECO:0000313" key="4">
    <source>
        <dbReference type="EMBL" id="KAK1433894.1"/>
    </source>
</evidence>
<organism evidence="4 5">
    <name type="scientific">Tagetes erecta</name>
    <name type="common">African marigold</name>
    <dbReference type="NCBI Taxonomy" id="13708"/>
    <lineage>
        <taxon>Eukaryota</taxon>
        <taxon>Viridiplantae</taxon>
        <taxon>Streptophyta</taxon>
        <taxon>Embryophyta</taxon>
        <taxon>Tracheophyta</taxon>
        <taxon>Spermatophyta</taxon>
        <taxon>Magnoliopsida</taxon>
        <taxon>eudicotyledons</taxon>
        <taxon>Gunneridae</taxon>
        <taxon>Pentapetalae</taxon>
        <taxon>asterids</taxon>
        <taxon>campanulids</taxon>
        <taxon>Asterales</taxon>
        <taxon>Asteraceae</taxon>
        <taxon>Asteroideae</taxon>
        <taxon>Heliantheae alliance</taxon>
        <taxon>Tageteae</taxon>
        <taxon>Tagetes</taxon>
    </lineage>
</organism>
<comment type="similarity">
    <text evidence="3">Belongs to the GRAS family.</text>
</comment>
<evidence type="ECO:0000256" key="3">
    <source>
        <dbReference type="PROSITE-ProRule" id="PRU01191"/>
    </source>
</evidence>
<feature type="region of interest" description="SAW" evidence="3">
    <location>
        <begin position="482"/>
        <end position="556"/>
    </location>
</feature>
<dbReference type="EMBL" id="JAUHHV010000002">
    <property type="protein sequence ID" value="KAK1433894.1"/>
    <property type="molecule type" value="Genomic_DNA"/>
</dbReference>
<feature type="region of interest" description="Leucine repeat II (LRII)" evidence="3">
    <location>
        <begin position="347"/>
        <end position="379"/>
    </location>
</feature>
<dbReference type="PANTHER" id="PTHR31636">
    <property type="entry name" value="OSJNBA0084A10.13 PROTEIN-RELATED"/>
    <property type="match status" value="1"/>
</dbReference>
<protein>
    <recommendedName>
        <fullName evidence="6">DELLA protein RGL1</fullName>
    </recommendedName>
</protein>
<evidence type="ECO:0000313" key="5">
    <source>
        <dbReference type="Proteomes" id="UP001229421"/>
    </source>
</evidence>
<evidence type="ECO:0008006" key="6">
    <source>
        <dbReference type="Google" id="ProtNLM"/>
    </source>
</evidence>
<name>A0AAD8P6A3_TARER</name>
<keyword evidence="1" id="KW-0805">Transcription regulation</keyword>
<dbReference type="AlphaFoldDB" id="A0AAD8P6A3"/>
<sequence length="557" mass="62857">MNPRFITHPLSSDQRWNHLKAGVNGVDSRFEVCGTKRKADGSFHMGMPAFLENVPLYVHDDIHAHTNIKDTHSSQDLSLSPFYNQCYSSVLDNPTSSPWNLLKLSNKPFGRKKIKRTQSMPQTTVGDNSLLDEVDITIRRTNSTNNLPKLRFRDHIWAYTQRYLAAEAIEDAFLENGSTEHEGNADGMHLVQLLISCAEAVACRDKAHASKLLVKLQPNALVFGSSFQRVASCFMQGLIDRIALAQPLGAVAPNINDIGLEKKEEALRLVYEVCPHIQFGHFVANLTILEVFEGENFVHVVDLGMTLGLPHGRQWQWLLESLANHHGQSLRRIRITAVGPCVNQFHVIGDELEAYAHKLGINLEFSYVGSSLEALKPEDIKTYENEVLVVNSILQLHCVVKESRGALNSVLKIIHQLSPKVLVLVEQDSSHNGPFFLGRFMEALYYYSAIFDALDAMLPKYDTRRAKVEQFYFAEEIKNIVSCEGPNRVERHERVDQWRRRMSRAGFQAAPVKLIAQAKQWLSKLKICEGYTIVEDKGSLVLGWKSKPIVAASCWKC</sequence>
<feature type="region of interest" description="Leucine repeat I (LRI)" evidence="3">
    <location>
        <begin position="188"/>
        <end position="248"/>
    </location>
</feature>
<comment type="caution">
    <text evidence="3">Lacks conserved residue(s) required for the propagation of feature annotation.</text>
</comment>
<proteinExistence type="inferred from homology"/>
<keyword evidence="5" id="KW-1185">Reference proteome</keyword>
<feature type="region of interest" description="PFYRE" evidence="3">
    <location>
        <begin position="388"/>
        <end position="479"/>
    </location>
</feature>
<dbReference type="InterPro" id="IPR005202">
    <property type="entry name" value="TF_GRAS"/>
</dbReference>
<feature type="short sequence motif" description="VHIID" evidence="3">
    <location>
        <begin position="298"/>
        <end position="302"/>
    </location>
</feature>
<keyword evidence="2" id="KW-0804">Transcription</keyword>
<accession>A0AAD8P6A3</accession>
<dbReference type="Proteomes" id="UP001229421">
    <property type="component" value="Unassembled WGS sequence"/>
</dbReference>
<gene>
    <name evidence="4" type="ORF">QVD17_10812</name>
</gene>
<dbReference type="PROSITE" id="PS50985">
    <property type="entry name" value="GRAS"/>
    <property type="match status" value="1"/>
</dbReference>
<reference evidence="4" key="1">
    <citation type="journal article" date="2023" name="bioRxiv">
        <title>Improved chromosome-level genome assembly for marigold (Tagetes erecta).</title>
        <authorList>
            <person name="Jiang F."/>
            <person name="Yuan L."/>
            <person name="Wang S."/>
            <person name="Wang H."/>
            <person name="Xu D."/>
            <person name="Wang A."/>
            <person name="Fan W."/>
        </authorList>
    </citation>
    <scope>NUCLEOTIDE SEQUENCE</scope>
    <source>
        <strain evidence="4">WSJ</strain>
        <tissue evidence="4">Leaf</tissue>
    </source>
</reference>
<evidence type="ECO:0000256" key="1">
    <source>
        <dbReference type="ARBA" id="ARBA00023015"/>
    </source>
</evidence>
<evidence type="ECO:0000256" key="2">
    <source>
        <dbReference type="ARBA" id="ARBA00023163"/>
    </source>
</evidence>
<dbReference type="Pfam" id="PF03514">
    <property type="entry name" value="GRAS"/>
    <property type="match status" value="1"/>
</dbReference>